<evidence type="ECO:0000313" key="2">
    <source>
        <dbReference type="EMBL" id="RUO60710.1"/>
    </source>
</evidence>
<dbReference type="Gene3D" id="1.10.260.40">
    <property type="entry name" value="lambda repressor-like DNA-binding domains"/>
    <property type="match status" value="1"/>
</dbReference>
<dbReference type="EMBL" id="PIQA01000014">
    <property type="protein sequence ID" value="RUO60710.1"/>
    <property type="molecule type" value="Genomic_DNA"/>
</dbReference>
<dbReference type="SMART" id="SM00530">
    <property type="entry name" value="HTH_XRE"/>
    <property type="match status" value="1"/>
</dbReference>
<evidence type="ECO:0000313" key="3">
    <source>
        <dbReference type="Proteomes" id="UP000288361"/>
    </source>
</evidence>
<gene>
    <name evidence="2" type="ORF">CWI73_11525</name>
</gene>
<organism evidence="2 3">
    <name type="scientific">Idiomarina piscisalsi</name>
    <dbReference type="NCBI Taxonomy" id="1096243"/>
    <lineage>
        <taxon>Bacteria</taxon>
        <taxon>Pseudomonadati</taxon>
        <taxon>Pseudomonadota</taxon>
        <taxon>Gammaproteobacteria</taxon>
        <taxon>Alteromonadales</taxon>
        <taxon>Idiomarinaceae</taxon>
        <taxon>Idiomarina</taxon>
    </lineage>
</organism>
<dbReference type="InterPro" id="IPR010982">
    <property type="entry name" value="Lambda_DNA-bd_dom_sf"/>
</dbReference>
<protein>
    <submittedName>
        <fullName evidence="2">Transcriptional regulator</fullName>
    </submittedName>
</protein>
<reference evidence="2 3" key="1">
    <citation type="journal article" date="2011" name="Front. Microbiol.">
        <title>Genomic signatures of strain selection and enhancement in Bacillus atrophaeus var. globigii, a historical biowarfare simulant.</title>
        <authorList>
            <person name="Gibbons H.S."/>
            <person name="Broomall S.M."/>
            <person name="McNew L.A."/>
            <person name="Daligault H."/>
            <person name="Chapman C."/>
            <person name="Bruce D."/>
            <person name="Karavis M."/>
            <person name="Krepps M."/>
            <person name="McGregor P.A."/>
            <person name="Hong C."/>
            <person name="Park K.H."/>
            <person name="Akmal A."/>
            <person name="Feldman A."/>
            <person name="Lin J.S."/>
            <person name="Chang W.E."/>
            <person name="Higgs B.W."/>
            <person name="Demirev P."/>
            <person name="Lindquist J."/>
            <person name="Liem A."/>
            <person name="Fochler E."/>
            <person name="Read T.D."/>
            <person name="Tapia R."/>
            <person name="Johnson S."/>
            <person name="Bishop-Lilly K.A."/>
            <person name="Detter C."/>
            <person name="Han C."/>
            <person name="Sozhamannan S."/>
            <person name="Rosenzweig C.N."/>
            <person name="Skowronski E.W."/>
        </authorList>
    </citation>
    <scope>NUCLEOTIDE SEQUENCE [LARGE SCALE GENOMIC DNA]</scope>
    <source>
        <strain evidence="2 3">TPS4-2</strain>
    </source>
</reference>
<accession>A0A432YIF5</accession>
<dbReference type="RefSeq" id="WP_126752949.1">
    <property type="nucleotide sequence ID" value="NZ_PIQA01000014.1"/>
</dbReference>
<dbReference type="PROSITE" id="PS50943">
    <property type="entry name" value="HTH_CROC1"/>
    <property type="match status" value="1"/>
</dbReference>
<name>A0A432YIF5_9GAMM</name>
<dbReference type="GO" id="GO:0003677">
    <property type="term" value="F:DNA binding"/>
    <property type="evidence" value="ECO:0007669"/>
    <property type="project" value="InterPro"/>
</dbReference>
<dbReference type="AlphaFoldDB" id="A0A432YIF5"/>
<sequence length="90" mass="10283">MPDLTQPFSAALLAEAITAKRTAMHLRLVDVAETLSLSRQTLVKIEKGNPRVNFVNVLRVMNYLGLSFRIVTDTQQHQDNELREPDSDWF</sequence>
<dbReference type="Proteomes" id="UP000288361">
    <property type="component" value="Unassembled WGS sequence"/>
</dbReference>
<feature type="domain" description="HTH cro/C1-type" evidence="1">
    <location>
        <begin position="17"/>
        <end position="71"/>
    </location>
</feature>
<dbReference type="SUPFAM" id="SSF47413">
    <property type="entry name" value="lambda repressor-like DNA-binding domains"/>
    <property type="match status" value="1"/>
</dbReference>
<dbReference type="CDD" id="cd00093">
    <property type="entry name" value="HTH_XRE"/>
    <property type="match status" value="1"/>
</dbReference>
<dbReference type="Pfam" id="PF01381">
    <property type="entry name" value="HTH_3"/>
    <property type="match status" value="1"/>
</dbReference>
<proteinExistence type="predicted"/>
<evidence type="ECO:0000259" key="1">
    <source>
        <dbReference type="PROSITE" id="PS50943"/>
    </source>
</evidence>
<comment type="caution">
    <text evidence="2">The sequence shown here is derived from an EMBL/GenBank/DDBJ whole genome shotgun (WGS) entry which is preliminary data.</text>
</comment>
<dbReference type="InterPro" id="IPR001387">
    <property type="entry name" value="Cro/C1-type_HTH"/>
</dbReference>